<dbReference type="Proteomes" id="UP000026994">
    <property type="component" value="Segment"/>
</dbReference>
<evidence type="ECO:0000313" key="1">
    <source>
        <dbReference type="EMBL" id="AHL19158.1"/>
    </source>
</evidence>
<keyword evidence="2" id="KW-1185">Reference proteome</keyword>
<protein>
    <submittedName>
        <fullName evidence="1">Uncharacterized protein</fullName>
    </submittedName>
</protein>
<proteinExistence type="predicted"/>
<name>A0A059T5M7_9CAUD</name>
<dbReference type="EMBL" id="KJ094029">
    <property type="protein sequence ID" value="AHL19158.1"/>
    <property type="molecule type" value="Genomic_DNA"/>
</dbReference>
<sequence length="107" mass="12223">MKDFTQYFKEVQDAQKREDSETVERLAVEYGDKTITYKELRHTLGSVLLPLIIGTMEINKQLADTSLDIVINMLEKENVLSEDTLIDLRQLITSMKQSVEGGEGENE</sequence>
<gene>
    <name evidence="1" type="ORF">LP064_136</name>
</gene>
<evidence type="ECO:0000313" key="2">
    <source>
        <dbReference type="Proteomes" id="UP000026994"/>
    </source>
</evidence>
<organism evidence="1 2">
    <name type="scientific">Listeria phage LP-064</name>
    <dbReference type="NCBI Taxonomy" id="1458853"/>
    <lineage>
        <taxon>Viruses</taxon>
        <taxon>Duplodnaviria</taxon>
        <taxon>Heunggongvirae</taxon>
        <taxon>Uroviricota</taxon>
        <taxon>Caudoviricetes</taxon>
        <taxon>Herelleviridae</taxon>
        <taxon>Jasinskavirinae</taxon>
        <taxon>Pecentumvirus</taxon>
        <taxon>Pecentumvirus LP064</taxon>
    </lineage>
</organism>
<reference evidence="1 2" key="1">
    <citation type="journal article" date="2014" name="Appl. Environ. Microbiol.">
        <title>Comparative genomic and morphological analysis of Listeria phages isolated from farm environments.</title>
        <authorList>
            <person name="Denes T."/>
            <person name="Vongkamjan K."/>
            <person name="Ackermann H.W."/>
            <person name="Moreno Switt A.I."/>
            <person name="Wiedmann M."/>
            <person name="den Bakker H.C."/>
        </authorList>
    </citation>
    <scope>NUCLEOTIDE SEQUENCE [LARGE SCALE GENOMIC DNA]</scope>
</reference>
<accession>A0A059T5M7</accession>